<keyword evidence="3" id="KW-1185">Reference proteome</keyword>
<gene>
    <name evidence="2" type="ordered locus">DGo_CA1450</name>
</gene>
<reference evidence="2 3" key="1">
    <citation type="journal article" date="2012" name="PLoS ONE">
        <title>Genome sequence and transcriptome analysis of the radioresistant bacterium Deinococcus gobiensis: insights into the extreme environmental adaptations.</title>
        <authorList>
            <person name="Yuan M."/>
            <person name="Chen M."/>
            <person name="Zhang W."/>
            <person name="Lu W."/>
            <person name="Wang J."/>
            <person name="Yang M."/>
            <person name="Zhao P."/>
            <person name="Tang R."/>
            <person name="Li X."/>
            <person name="Hao Y."/>
            <person name="Zhou Z."/>
            <person name="Zhan Y."/>
            <person name="Yu H."/>
            <person name="Teng C."/>
            <person name="Yan Y."/>
            <person name="Ping S."/>
            <person name="Wang Y."/>
            <person name="Lin M."/>
        </authorList>
    </citation>
    <scope>NUCLEOTIDE SEQUENCE [LARGE SCALE GENOMIC DNA]</scope>
    <source>
        <strain evidence="2 3">I-0</strain>
    </source>
</reference>
<evidence type="ECO:0000313" key="2">
    <source>
        <dbReference type="EMBL" id="AFD25377.1"/>
    </source>
</evidence>
<dbReference type="AlphaFoldDB" id="H8GTP9"/>
<keyword evidence="1" id="KW-0812">Transmembrane</keyword>
<dbReference type="HOGENOM" id="CLU_2681607_0_0_0"/>
<evidence type="ECO:0000256" key="1">
    <source>
        <dbReference type="SAM" id="Phobius"/>
    </source>
</evidence>
<organism evidence="2 3">
    <name type="scientific">Deinococcus gobiensis (strain DSM 21396 / JCM 16679 / CGMCC 1.7299 / I-0)</name>
    <dbReference type="NCBI Taxonomy" id="745776"/>
    <lineage>
        <taxon>Bacteria</taxon>
        <taxon>Thermotogati</taxon>
        <taxon>Deinococcota</taxon>
        <taxon>Deinococci</taxon>
        <taxon>Deinococcales</taxon>
        <taxon>Deinococcaceae</taxon>
        <taxon>Deinococcus</taxon>
    </lineage>
</organism>
<dbReference type="EMBL" id="CP002191">
    <property type="protein sequence ID" value="AFD25377.1"/>
    <property type="molecule type" value="Genomic_DNA"/>
</dbReference>
<dbReference type="PATRIC" id="fig|745776.4.peg.1491"/>
<dbReference type="STRING" id="745776.DGo_CA1450"/>
<dbReference type="KEGG" id="dgo:DGo_CA1450"/>
<protein>
    <submittedName>
        <fullName evidence="2">Uncharacterized protein</fullName>
    </submittedName>
</protein>
<sequence>MNPTVLRVLITLLVLILTGLGLYTLAYAFGLGRRGQGAAQLGLAAAGLLALRATWRLPPAGLCWTQRRWWPWLL</sequence>
<name>H8GTP9_DEIGI</name>
<dbReference type="RefSeq" id="WP_014684860.1">
    <property type="nucleotide sequence ID" value="NC_017790.1"/>
</dbReference>
<keyword evidence="1" id="KW-1133">Transmembrane helix</keyword>
<accession>H8GTP9</accession>
<feature type="transmembrane region" description="Helical" evidence="1">
    <location>
        <begin position="6"/>
        <end position="26"/>
    </location>
</feature>
<evidence type="ECO:0000313" key="3">
    <source>
        <dbReference type="Proteomes" id="UP000007575"/>
    </source>
</evidence>
<dbReference type="Proteomes" id="UP000007575">
    <property type="component" value="Chromosome"/>
</dbReference>
<proteinExistence type="predicted"/>
<keyword evidence="1" id="KW-0472">Membrane</keyword>